<protein>
    <submittedName>
        <fullName evidence="2">Uncharacterized protein</fullName>
    </submittedName>
</protein>
<name>A0A8S5T755_9CAUD</name>
<reference evidence="2" key="1">
    <citation type="journal article" date="2021" name="Proc. Natl. Acad. Sci. U.S.A.">
        <title>A Catalog of Tens of Thousands of Viruses from Human Metagenomes Reveals Hidden Associations with Chronic Diseases.</title>
        <authorList>
            <person name="Tisza M.J."/>
            <person name="Buck C.B."/>
        </authorList>
    </citation>
    <scope>NUCLEOTIDE SEQUENCE</scope>
    <source>
        <strain evidence="2">CtxMM9</strain>
    </source>
</reference>
<keyword evidence="1" id="KW-1133">Transmembrane helix</keyword>
<sequence>MPLHQLLRRRLLSYLLIHPNQLQFLVFCLQIYRLHRRQVHNFLVLFVLLLYHYLHYNYDLHYLLLHYIFAM</sequence>
<evidence type="ECO:0000256" key="1">
    <source>
        <dbReference type="SAM" id="Phobius"/>
    </source>
</evidence>
<dbReference type="EMBL" id="BK032759">
    <property type="protein sequence ID" value="DAF58944.1"/>
    <property type="molecule type" value="Genomic_DNA"/>
</dbReference>
<accession>A0A8S5T755</accession>
<proteinExistence type="predicted"/>
<keyword evidence="1" id="KW-0812">Transmembrane</keyword>
<feature type="transmembrane region" description="Helical" evidence="1">
    <location>
        <begin position="39"/>
        <end position="56"/>
    </location>
</feature>
<keyword evidence="1" id="KW-0472">Membrane</keyword>
<organism evidence="2">
    <name type="scientific">Siphoviridae sp. ctxMM9</name>
    <dbReference type="NCBI Taxonomy" id="2827973"/>
    <lineage>
        <taxon>Viruses</taxon>
        <taxon>Duplodnaviria</taxon>
        <taxon>Heunggongvirae</taxon>
        <taxon>Uroviricota</taxon>
        <taxon>Caudoviricetes</taxon>
    </lineage>
</organism>
<evidence type="ECO:0000313" key="2">
    <source>
        <dbReference type="EMBL" id="DAF58944.1"/>
    </source>
</evidence>